<feature type="transmembrane region" description="Helical" evidence="1">
    <location>
        <begin position="12"/>
        <end position="31"/>
    </location>
</feature>
<dbReference type="PANTHER" id="PTHR39594">
    <property type="entry name" value="PROTEIN YCHQ"/>
    <property type="match status" value="1"/>
</dbReference>
<dbReference type="GO" id="GO:0005886">
    <property type="term" value="C:plasma membrane"/>
    <property type="evidence" value="ECO:0007669"/>
    <property type="project" value="TreeGrafter"/>
</dbReference>
<dbReference type="PANTHER" id="PTHR39594:SF1">
    <property type="entry name" value="PROTEIN YCHQ"/>
    <property type="match status" value="1"/>
</dbReference>
<protein>
    <submittedName>
        <fullName evidence="2">Putative membrane protein SirB2</fullName>
    </submittedName>
</protein>
<feature type="transmembrane region" description="Helical" evidence="1">
    <location>
        <begin position="68"/>
        <end position="86"/>
    </location>
</feature>
<organism evidence="2 3">
    <name type="scientific">Agitococcus lubricus</name>
    <dbReference type="NCBI Taxonomy" id="1077255"/>
    <lineage>
        <taxon>Bacteria</taxon>
        <taxon>Pseudomonadati</taxon>
        <taxon>Pseudomonadota</taxon>
        <taxon>Gammaproteobacteria</taxon>
        <taxon>Moraxellales</taxon>
        <taxon>Moraxellaceae</taxon>
        <taxon>Agitococcus</taxon>
    </lineage>
</organism>
<sequence length="125" mass="13912">MNTYMLVKHLHLLAVVLSGLFFMVRSVWALQQSPQLQAKWVRISPHIIDTVLLFSAMTLLVLSNQFPVWVHVKLTLLVVYIGLGLVALKKAKTQGQRLVFIVLAMAVYGFIISVAVTKSPLGLLS</sequence>
<feature type="transmembrane region" description="Helical" evidence="1">
    <location>
        <begin position="98"/>
        <end position="116"/>
    </location>
</feature>
<gene>
    <name evidence="2" type="ORF">C8N29_1126</name>
</gene>
<comment type="caution">
    <text evidence="2">The sequence shown here is derived from an EMBL/GenBank/DDBJ whole genome shotgun (WGS) entry which is preliminary data.</text>
</comment>
<reference evidence="2 3" key="1">
    <citation type="submission" date="2018-04" db="EMBL/GenBank/DDBJ databases">
        <title>Genomic Encyclopedia of Archaeal and Bacterial Type Strains, Phase II (KMG-II): from individual species to whole genera.</title>
        <authorList>
            <person name="Goeker M."/>
        </authorList>
    </citation>
    <scope>NUCLEOTIDE SEQUENCE [LARGE SCALE GENOMIC DNA]</scope>
    <source>
        <strain evidence="2 3">DSM 5822</strain>
    </source>
</reference>
<keyword evidence="3" id="KW-1185">Reference proteome</keyword>
<proteinExistence type="predicted"/>
<accession>A0A2T5IWM7</accession>
<dbReference type="AlphaFoldDB" id="A0A2T5IWM7"/>
<evidence type="ECO:0000256" key="1">
    <source>
        <dbReference type="SAM" id="Phobius"/>
    </source>
</evidence>
<dbReference type="RefSeq" id="WP_107866245.1">
    <property type="nucleotide sequence ID" value="NZ_QAON01000012.1"/>
</dbReference>
<dbReference type="EMBL" id="QAON01000012">
    <property type="protein sequence ID" value="PTQ88361.1"/>
    <property type="molecule type" value="Genomic_DNA"/>
</dbReference>
<dbReference type="Pfam" id="PF04247">
    <property type="entry name" value="SirB"/>
    <property type="match status" value="1"/>
</dbReference>
<name>A0A2T5IWM7_9GAMM</name>
<feature type="transmembrane region" description="Helical" evidence="1">
    <location>
        <begin position="43"/>
        <end position="62"/>
    </location>
</feature>
<dbReference type="InterPro" id="IPR007360">
    <property type="entry name" value="SirB"/>
</dbReference>
<evidence type="ECO:0000313" key="3">
    <source>
        <dbReference type="Proteomes" id="UP000244223"/>
    </source>
</evidence>
<evidence type="ECO:0000313" key="2">
    <source>
        <dbReference type="EMBL" id="PTQ88361.1"/>
    </source>
</evidence>
<keyword evidence="1" id="KW-1133">Transmembrane helix</keyword>
<dbReference type="OrthoDB" id="5588650at2"/>
<dbReference type="Proteomes" id="UP000244223">
    <property type="component" value="Unassembled WGS sequence"/>
</dbReference>
<keyword evidence="1" id="KW-0472">Membrane</keyword>
<dbReference type="PIRSF" id="PIRSF005610">
    <property type="entry name" value="SirB"/>
    <property type="match status" value="1"/>
</dbReference>
<keyword evidence="1" id="KW-0812">Transmembrane</keyword>